<protein>
    <submittedName>
        <fullName evidence="3">Uncharacterized protein</fullName>
    </submittedName>
</protein>
<feature type="chain" id="PRO_5039892817" evidence="2">
    <location>
        <begin position="24"/>
        <end position="468"/>
    </location>
</feature>
<gene>
    <name evidence="3" type="ORF">IV203_013050</name>
</gene>
<name>A0A9K3M575_9STRA</name>
<evidence type="ECO:0000313" key="3">
    <source>
        <dbReference type="EMBL" id="KAG7373955.1"/>
    </source>
</evidence>
<reference evidence="3" key="1">
    <citation type="journal article" date="2021" name="Sci. Rep.">
        <title>Diploid genomic architecture of Nitzschia inconspicua, an elite biomass production diatom.</title>
        <authorList>
            <person name="Oliver A."/>
            <person name="Podell S."/>
            <person name="Pinowska A."/>
            <person name="Traller J.C."/>
            <person name="Smith S.R."/>
            <person name="McClure R."/>
            <person name="Beliaev A."/>
            <person name="Bohutskyi P."/>
            <person name="Hill E.A."/>
            <person name="Rabines A."/>
            <person name="Zheng H."/>
            <person name="Allen L.Z."/>
            <person name="Kuo A."/>
            <person name="Grigoriev I.V."/>
            <person name="Allen A.E."/>
            <person name="Hazlebeck D."/>
            <person name="Allen E.E."/>
        </authorList>
    </citation>
    <scope>NUCLEOTIDE SEQUENCE</scope>
    <source>
        <strain evidence="3">Hildebrandi</strain>
    </source>
</reference>
<proteinExistence type="predicted"/>
<organism evidence="3 4">
    <name type="scientific">Nitzschia inconspicua</name>
    <dbReference type="NCBI Taxonomy" id="303405"/>
    <lineage>
        <taxon>Eukaryota</taxon>
        <taxon>Sar</taxon>
        <taxon>Stramenopiles</taxon>
        <taxon>Ochrophyta</taxon>
        <taxon>Bacillariophyta</taxon>
        <taxon>Bacillariophyceae</taxon>
        <taxon>Bacillariophycidae</taxon>
        <taxon>Bacillariales</taxon>
        <taxon>Bacillariaceae</taxon>
        <taxon>Nitzschia</taxon>
    </lineage>
</organism>
<sequence length="468" mass="52484">MTIRESLVILLIGTISCWSSGDAFVPSGQSQRRIFLSETPKSSASASSLGAVATDGSNGKERQDMVEMRADIARMREEAMQRLEALNQKFQQVEELQRQQQIQRTEQPFNPVVVGDDHASDPRVKELVNMAEDFDREMQPPISSSRDAEVVVTEVTLIDGEIVSDSTAVTSASLDVANDTTSSIASSSSSYSSQKSQAHPLKLLDNTRWRLMLNVGREPGTWMPKTWGISGDRLYLNLEMEFTEDHLYERDEFFNGVSGSKVLHIIHNEGNLAPSMLEGGRRVRIRDGGWRVVPNEGPMGTTVLRFYFDLEEETRHQGSDVYLPSGRVYCTCGYFPMAGRSGAHGEESTRETLEKELRGLEVQYEKLSSQMELDDSLFSLDKLKRAKDMMDIRVEAERIGKAVQTARVREPDRSLLRLSQDQSVGLTREGGVCCKKQKGVAVEYHILGHFEIASIPNREHGDYRELLP</sequence>
<feature type="coiled-coil region" evidence="1">
    <location>
        <begin position="343"/>
        <end position="370"/>
    </location>
</feature>
<comment type="caution">
    <text evidence="3">The sequence shown here is derived from an EMBL/GenBank/DDBJ whole genome shotgun (WGS) entry which is preliminary data.</text>
</comment>
<keyword evidence="2" id="KW-0732">Signal</keyword>
<reference evidence="3" key="2">
    <citation type="submission" date="2021-04" db="EMBL/GenBank/DDBJ databases">
        <authorList>
            <person name="Podell S."/>
        </authorList>
    </citation>
    <scope>NUCLEOTIDE SEQUENCE</scope>
    <source>
        <strain evidence="3">Hildebrandi</strain>
    </source>
</reference>
<evidence type="ECO:0000313" key="4">
    <source>
        <dbReference type="Proteomes" id="UP000693970"/>
    </source>
</evidence>
<dbReference type="AlphaFoldDB" id="A0A9K3M575"/>
<dbReference type="OrthoDB" id="45740at2759"/>
<keyword evidence="1" id="KW-0175">Coiled coil</keyword>
<keyword evidence="4" id="KW-1185">Reference proteome</keyword>
<accession>A0A9K3M575</accession>
<evidence type="ECO:0000256" key="1">
    <source>
        <dbReference type="SAM" id="Coils"/>
    </source>
</evidence>
<dbReference type="Proteomes" id="UP000693970">
    <property type="component" value="Unassembled WGS sequence"/>
</dbReference>
<feature type="signal peptide" evidence="2">
    <location>
        <begin position="1"/>
        <end position="23"/>
    </location>
</feature>
<evidence type="ECO:0000256" key="2">
    <source>
        <dbReference type="SAM" id="SignalP"/>
    </source>
</evidence>
<dbReference type="PROSITE" id="PS51257">
    <property type="entry name" value="PROKAR_LIPOPROTEIN"/>
    <property type="match status" value="1"/>
</dbReference>
<dbReference type="EMBL" id="JAGRRH010000001">
    <property type="protein sequence ID" value="KAG7373955.1"/>
    <property type="molecule type" value="Genomic_DNA"/>
</dbReference>
<feature type="coiled-coil region" evidence="1">
    <location>
        <begin position="58"/>
        <end position="106"/>
    </location>
</feature>